<evidence type="ECO:0000313" key="2">
    <source>
        <dbReference type="EMBL" id="TPX46384.1"/>
    </source>
</evidence>
<keyword evidence="1" id="KW-0175">Coiled coil</keyword>
<reference evidence="2 3" key="1">
    <citation type="journal article" date="2019" name="Sci. Rep.">
        <title>Comparative genomics of chytrid fungi reveal insights into the obligate biotrophic and pathogenic lifestyle of Synchytrium endobioticum.</title>
        <authorList>
            <person name="van de Vossenberg B.T.L.H."/>
            <person name="Warris S."/>
            <person name="Nguyen H.D.T."/>
            <person name="van Gent-Pelzer M.P.E."/>
            <person name="Joly D.L."/>
            <person name="van de Geest H.C."/>
            <person name="Bonants P.J.M."/>
            <person name="Smith D.S."/>
            <person name="Levesque C.A."/>
            <person name="van der Lee T.A.J."/>
        </authorList>
    </citation>
    <scope>NUCLEOTIDE SEQUENCE [LARGE SCALE GENOMIC DNA]</scope>
    <source>
        <strain evidence="2 3">MB42</strain>
    </source>
</reference>
<dbReference type="EMBL" id="QEAN01000137">
    <property type="protein sequence ID" value="TPX46384.1"/>
    <property type="molecule type" value="Genomic_DNA"/>
</dbReference>
<dbReference type="VEuPathDB" id="FungiDB:SeMB42_g03727"/>
<accession>A0A507D4N6</accession>
<organism evidence="2 3">
    <name type="scientific">Synchytrium endobioticum</name>
    <dbReference type="NCBI Taxonomy" id="286115"/>
    <lineage>
        <taxon>Eukaryota</taxon>
        <taxon>Fungi</taxon>
        <taxon>Fungi incertae sedis</taxon>
        <taxon>Chytridiomycota</taxon>
        <taxon>Chytridiomycota incertae sedis</taxon>
        <taxon>Chytridiomycetes</taxon>
        <taxon>Synchytriales</taxon>
        <taxon>Synchytriaceae</taxon>
        <taxon>Synchytrium</taxon>
    </lineage>
</organism>
<evidence type="ECO:0000313" key="3">
    <source>
        <dbReference type="Proteomes" id="UP000317494"/>
    </source>
</evidence>
<evidence type="ECO:0000256" key="1">
    <source>
        <dbReference type="SAM" id="Coils"/>
    </source>
</evidence>
<protein>
    <submittedName>
        <fullName evidence="2">Uncharacterized protein</fullName>
    </submittedName>
</protein>
<gene>
    <name evidence="2" type="ORF">SeMB42_g03727</name>
</gene>
<keyword evidence="3" id="KW-1185">Reference proteome</keyword>
<dbReference type="Gene3D" id="1.20.5.190">
    <property type="match status" value="1"/>
</dbReference>
<proteinExistence type="predicted"/>
<name>A0A507D4N6_9FUNG</name>
<feature type="coiled-coil region" evidence="1">
    <location>
        <begin position="11"/>
        <end position="45"/>
    </location>
</feature>
<comment type="caution">
    <text evidence="2">The sequence shown here is derived from an EMBL/GenBank/DDBJ whole genome shotgun (WGS) entry which is preliminary data.</text>
</comment>
<dbReference type="Proteomes" id="UP000317494">
    <property type="component" value="Unassembled WGS sequence"/>
</dbReference>
<sequence length="73" mass="8175">MADQYATVAQLDALKIEVRVLQTTVSQLQQDVDGIKQTLVEMQRQIDRIPYIVTQAVTIAIQSHTAMNTPSTF</sequence>
<dbReference type="AlphaFoldDB" id="A0A507D4N6"/>